<sequence length="68" mass="7699">MHSILLARAKERGPAAADSPIFLTQNFTGLVCQDIALALYYIFPNNQESLKSSQTIWMYSFYKTPVLN</sequence>
<gene>
    <name evidence="1" type="ORF">LEP1GSC081_3385</name>
</gene>
<proteinExistence type="predicted"/>
<organism evidence="1 2">
    <name type="scientific">Leptospira kirschneri str. H1</name>
    <dbReference type="NCBI Taxonomy" id="1049966"/>
    <lineage>
        <taxon>Bacteria</taxon>
        <taxon>Pseudomonadati</taxon>
        <taxon>Spirochaetota</taxon>
        <taxon>Spirochaetia</taxon>
        <taxon>Leptospirales</taxon>
        <taxon>Leptospiraceae</taxon>
        <taxon>Leptospira</taxon>
    </lineage>
</organism>
<reference evidence="1 2" key="1">
    <citation type="submission" date="2012-10" db="EMBL/GenBank/DDBJ databases">
        <authorList>
            <person name="Harkins D.M."/>
            <person name="Durkin A.S."/>
            <person name="Brinkac L.M."/>
            <person name="Selengut J.D."/>
            <person name="Sanka R."/>
            <person name="DePew J."/>
            <person name="Purushe J."/>
            <person name="Peacock S.J."/>
            <person name="Thaipadungpanit J."/>
            <person name="Wuthiekanun V.W."/>
            <person name="Day N.P."/>
            <person name="Vinetz J.M."/>
            <person name="Sutton G.G."/>
            <person name="Nelson W.C."/>
            <person name="Fouts D.E."/>
        </authorList>
    </citation>
    <scope>NUCLEOTIDE SEQUENCE [LARGE SCALE GENOMIC DNA]</scope>
    <source>
        <strain evidence="1 2">H1</strain>
    </source>
</reference>
<comment type="caution">
    <text evidence="1">The sequence shown here is derived from an EMBL/GenBank/DDBJ whole genome shotgun (WGS) entry which is preliminary data.</text>
</comment>
<evidence type="ECO:0000313" key="2">
    <source>
        <dbReference type="Proteomes" id="UP000006253"/>
    </source>
</evidence>
<name>A0A0E2B4F2_9LEPT</name>
<dbReference type="EMBL" id="AHMY02000040">
    <property type="protein sequence ID" value="EKO15696.1"/>
    <property type="molecule type" value="Genomic_DNA"/>
</dbReference>
<accession>A0A0E2B4F2</accession>
<dbReference type="Proteomes" id="UP000006253">
    <property type="component" value="Unassembled WGS sequence"/>
</dbReference>
<evidence type="ECO:0000313" key="1">
    <source>
        <dbReference type="EMBL" id="EKO15696.1"/>
    </source>
</evidence>
<protein>
    <submittedName>
        <fullName evidence="1">Uncharacterized protein</fullName>
    </submittedName>
</protein>
<dbReference type="AlphaFoldDB" id="A0A0E2B4F2"/>